<evidence type="ECO:0000313" key="2">
    <source>
        <dbReference type="Proteomes" id="UP000317650"/>
    </source>
</evidence>
<name>A0A4V4H4F0_MUSBA</name>
<gene>
    <name evidence="1" type="ORF">C4D60_Mb06t36750</name>
</gene>
<dbReference type="AlphaFoldDB" id="A0A4V4H4F0"/>
<proteinExistence type="predicted"/>
<protein>
    <submittedName>
        <fullName evidence="1">Uncharacterized protein</fullName>
    </submittedName>
</protein>
<evidence type="ECO:0000313" key="1">
    <source>
        <dbReference type="EMBL" id="THU51976.1"/>
    </source>
</evidence>
<dbReference type="EMBL" id="PYDT01000009">
    <property type="protein sequence ID" value="THU51976.1"/>
    <property type="molecule type" value="Genomic_DNA"/>
</dbReference>
<accession>A0A4V4H4F0</accession>
<keyword evidence="2" id="KW-1185">Reference proteome</keyword>
<dbReference type="Proteomes" id="UP000317650">
    <property type="component" value="Chromosome 6"/>
</dbReference>
<reference evidence="1 2" key="1">
    <citation type="journal article" date="2019" name="Nat. Plants">
        <title>Genome sequencing of Musa balbisiana reveals subgenome evolution and function divergence in polyploid bananas.</title>
        <authorList>
            <person name="Yao X."/>
        </authorList>
    </citation>
    <scope>NUCLEOTIDE SEQUENCE [LARGE SCALE GENOMIC DNA]</scope>
    <source>
        <strain evidence="2">cv. DH-PKW</strain>
        <tissue evidence="1">Leaves</tissue>
    </source>
</reference>
<organism evidence="1 2">
    <name type="scientific">Musa balbisiana</name>
    <name type="common">Banana</name>
    <dbReference type="NCBI Taxonomy" id="52838"/>
    <lineage>
        <taxon>Eukaryota</taxon>
        <taxon>Viridiplantae</taxon>
        <taxon>Streptophyta</taxon>
        <taxon>Embryophyta</taxon>
        <taxon>Tracheophyta</taxon>
        <taxon>Spermatophyta</taxon>
        <taxon>Magnoliopsida</taxon>
        <taxon>Liliopsida</taxon>
        <taxon>Zingiberales</taxon>
        <taxon>Musaceae</taxon>
        <taxon>Musa</taxon>
    </lineage>
</organism>
<comment type="caution">
    <text evidence="1">The sequence shown here is derived from an EMBL/GenBank/DDBJ whole genome shotgun (WGS) entry which is preliminary data.</text>
</comment>
<sequence>MKRKDHPWWHQLADLLPLQQMGQEHENNGRSAFDDVHKNDLHQRVFWKLEKGEEGNGTRVV</sequence>